<dbReference type="Pfam" id="PF10671">
    <property type="entry name" value="TcpQ"/>
    <property type="match status" value="1"/>
</dbReference>
<organism evidence="2 3">
    <name type="scientific">Arsukibacterium indicum</name>
    <dbReference type="NCBI Taxonomy" id="2848612"/>
    <lineage>
        <taxon>Bacteria</taxon>
        <taxon>Pseudomonadati</taxon>
        <taxon>Pseudomonadota</taxon>
        <taxon>Gammaproteobacteria</taxon>
        <taxon>Chromatiales</taxon>
        <taxon>Chromatiaceae</taxon>
        <taxon>Arsukibacterium</taxon>
    </lineage>
</organism>
<dbReference type="InterPro" id="IPR018927">
    <property type="entry name" value="Pilus_synth_Q_C"/>
</dbReference>
<sequence>MGFWIRKIILLSIVAIGAYLLLSKSEMIFKGETVNTAARGFSEFYSKIRGNQAGSNEQSDYHITLPDTSGQLSRNLAQRGREVMPAAANWQGLVTDRRFRAGDSLKNTLSQYARSEGVELYWTLPRDYVVKQYFQTDTTLLGTVQSIGKAIAPDFAEPVLTYFCPNERAAVITDRLTPYLQQHCQPIISG</sequence>
<dbReference type="Proteomes" id="UP000704611">
    <property type="component" value="Unassembled WGS sequence"/>
</dbReference>
<keyword evidence="3" id="KW-1185">Reference proteome</keyword>
<name>A0ABS6MJH6_9GAMM</name>
<protein>
    <submittedName>
        <fullName evidence="2">Toxin co-regulated pilus biosynthesis Q family protein</fullName>
    </submittedName>
</protein>
<accession>A0ABS6MJH6</accession>
<dbReference type="EMBL" id="JAHRID010000003">
    <property type="protein sequence ID" value="MBV2128971.1"/>
    <property type="molecule type" value="Genomic_DNA"/>
</dbReference>
<evidence type="ECO:0000259" key="1">
    <source>
        <dbReference type="Pfam" id="PF10671"/>
    </source>
</evidence>
<evidence type="ECO:0000313" key="2">
    <source>
        <dbReference type="EMBL" id="MBV2128971.1"/>
    </source>
</evidence>
<comment type="caution">
    <text evidence="2">The sequence shown here is derived from an EMBL/GenBank/DDBJ whole genome shotgun (WGS) entry which is preliminary data.</text>
</comment>
<gene>
    <name evidence="2" type="ORF">KQY15_07685</name>
</gene>
<evidence type="ECO:0000313" key="3">
    <source>
        <dbReference type="Proteomes" id="UP000704611"/>
    </source>
</evidence>
<feature type="domain" description="Toxin co-regulated pilus biosynthesis protein Q C-terminal" evidence="1">
    <location>
        <begin position="99"/>
        <end position="174"/>
    </location>
</feature>
<proteinExistence type="predicted"/>
<reference evidence="2 3" key="1">
    <citation type="submission" date="2021-06" db="EMBL/GenBank/DDBJ databases">
        <title>Rheinheimera indica sp. nov., isolated from deep-sea sediment.</title>
        <authorList>
            <person name="Wang Z."/>
            <person name="Zhang X.-Y."/>
        </authorList>
    </citation>
    <scope>NUCLEOTIDE SEQUENCE [LARGE SCALE GENOMIC DNA]</scope>
    <source>
        <strain evidence="2 3">SM2107</strain>
    </source>
</reference>